<evidence type="ECO:0000313" key="2">
    <source>
        <dbReference type="EMBL" id="APY00682.1"/>
    </source>
</evidence>
<dbReference type="Proteomes" id="UP000187506">
    <property type="component" value="Chromosome"/>
</dbReference>
<sequence>MNKLVLGLAALATISLSSCSSDDDAAVVIETNNVTAPDTYVFERNGNTSVSFSGQTTRILMADEIVSGLSNTANTETILDNMFAHQEGANDFSDAALNASDKSVRSKTAASTDFFSANTTDATAIKAEFDALIENQVNVVFPNWDNTASAGNAGQIQEAGGGSTRYVNTKGLENNQAFAKGLIGGLMVDQMLNNYLGAAVLDAGDNRANNDAGVLDGDNNYTTMEHKWDEAYGYLYGNEANPSVPTLEGDNFLNKYLSRVEGDDDFAGIAMDVYNAFKLGRAAIVAKNYDVRDAQAQIIREKISQVIGVRAVYYLQQGKTGLGSDWASAFHDLSEGYGFVYSLQFTRKPGTNEPYFTKAEVDAFTTTLMSGNGFWDVTAETLDTISNAISAEFSFTTEQAGS</sequence>
<dbReference type="InterPro" id="IPR032331">
    <property type="entry name" value="DUF4856"/>
</dbReference>
<gene>
    <name evidence="2" type="ORF">BWR22_10280</name>
</gene>
<dbReference type="EMBL" id="CP019352">
    <property type="protein sequence ID" value="APY00682.1"/>
    <property type="molecule type" value="Genomic_DNA"/>
</dbReference>
<proteinExistence type="predicted"/>
<name>A0AAC9PWB7_9FLAO</name>
<dbReference type="RefSeq" id="WP_076733588.1">
    <property type="nucleotide sequence ID" value="NZ_CP019352.1"/>
</dbReference>
<dbReference type="KEGG" id="lvn:BWR22_10280"/>
<reference evidence="2 3" key="1">
    <citation type="submission" date="2017-01" db="EMBL/GenBank/DDBJ databases">
        <title>Complete genome of Lacinutrix venerupis DOK2-8 isolated from seawater in Dokdo.</title>
        <authorList>
            <person name="Chi W.-J."/>
            <person name="Kim J.H."/>
        </authorList>
    </citation>
    <scope>NUCLEOTIDE SEQUENCE [LARGE SCALE GENOMIC DNA]</scope>
    <source>
        <strain evidence="2 3">DOK2-8</strain>
    </source>
</reference>
<protein>
    <submittedName>
        <fullName evidence="2">DUF4856 domain-containing protein</fullName>
    </submittedName>
</protein>
<organism evidence="2 3">
    <name type="scientific">Lacinutrix venerupis</name>
    <dbReference type="NCBI Taxonomy" id="1486034"/>
    <lineage>
        <taxon>Bacteria</taxon>
        <taxon>Pseudomonadati</taxon>
        <taxon>Bacteroidota</taxon>
        <taxon>Flavobacteriia</taxon>
        <taxon>Flavobacteriales</taxon>
        <taxon>Flavobacteriaceae</taxon>
        <taxon>Lacinutrix</taxon>
    </lineage>
</organism>
<evidence type="ECO:0000256" key="1">
    <source>
        <dbReference type="SAM" id="SignalP"/>
    </source>
</evidence>
<accession>A0AAC9PWB7</accession>
<evidence type="ECO:0000313" key="3">
    <source>
        <dbReference type="Proteomes" id="UP000187506"/>
    </source>
</evidence>
<dbReference type="PROSITE" id="PS51257">
    <property type="entry name" value="PROKAR_LIPOPROTEIN"/>
    <property type="match status" value="1"/>
</dbReference>
<feature type="signal peptide" evidence="1">
    <location>
        <begin position="1"/>
        <end position="25"/>
    </location>
</feature>
<keyword evidence="3" id="KW-1185">Reference proteome</keyword>
<feature type="chain" id="PRO_5041909408" evidence="1">
    <location>
        <begin position="26"/>
        <end position="402"/>
    </location>
</feature>
<dbReference type="AlphaFoldDB" id="A0AAC9PWB7"/>
<dbReference type="Pfam" id="PF16148">
    <property type="entry name" value="DUF4856"/>
    <property type="match status" value="1"/>
</dbReference>
<keyword evidence="1" id="KW-0732">Signal</keyword>